<dbReference type="EMBL" id="BBNU01000023">
    <property type="protein sequence ID" value="GAL82215.1"/>
    <property type="molecule type" value="Genomic_DNA"/>
</dbReference>
<reference evidence="1" key="1">
    <citation type="journal article" date="2014" name="Genome Announc.">
        <title>Draft Genome Sequences of Marine Flavobacterium Algibacter lectus Strains SS8 and NR4.</title>
        <authorList>
            <person name="Takatani N."/>
            <person name="Nakanishi M."/>
            <person name="Meirelles P."/>
            <person name="Mino S."/>
            <person name="Suda W."/>
            <person name="Oshima K."/>
            <person name="Hattori M."/>
            <person name="Ohkuma M."/>
            <person name="Hosokawa M."/>
            <person name="Miyashita K."/>
            <person name="Thompson F.L."/>
            <person name="Niwa A."/>
            <person name="Sawabe T."/>
            <person name="Sawabe T."/>
        </authorList>
    </citation>
    <scope>NUCLEOTIDE SEQUENCE [LARGE SCALE GENOMIC DNA]</scope>
    <source>
        <strain evidence="1">JCM 19274</strain>
    </source>
</reference>
<organism evidence="1 2">
    <name type="scientific">Algibacter lectus</name>
    <dbReference type="NCBI Taxonomy" id="221126"/>
    <lineage>
        <taxon>Bacteria</taxon>
        <taxon>Pseudomonadati</taxon>
        <taxon>Bacteroidota</taxon>
        <taxon>Flavobacteriia</taxon>
        <taxon>Flavobacteriales</taxon>
        <taxon>Flavobacteriaceae</taxon>
        <taxon>Algibacter</taxon>
    </lineage>
</organism>
<proteinExistence type="predicted"/>
<name>A0A090WYK7_9FLAO</name>
<accession>A0A090WYK7</accession>
<dbReference type="AlphaFoldDB" id="A0A090WYK7"/>
<comment type="caution">
    <text evidence="1">The sequence shown here is derived from an EMBL/GenBank/DDBJ whole genome shotgun (WGS) entry which is preliminary data.</text>
</comment>
<dbReference type="Proteomes" id="UP000029643">
    <property type="component" value="Unassembled WGS sequence"/>
</dbReference>
<protein>
    <submittedName>
        <fullName evidence="1">Putative anti-sigma factor</fullName>
    </submittedName>
</protein>
<gene>
    <name evidence="1" type="ORF">JCM19274_4403</name>
</gene>
<sequence>MYTTLVEGHITIRIDDTLEQLIPPNEQTQVDLRTNQLTKSIVNVDYDVAWVKGYFNFKDTSLIDIMRVLSHGMMLLSPLKHKL</sequence>
<evidence type="ECO:0000313" key="1">
    <source>
        <dbReference type="EMBL" id="GAL82215.1"/>
    </source>
</evidence>
<evidence type="ECO:0000313" key="2">
    <source>
        <dbReference type="Proteomes" id="UP000029643"/>
    </source>
</evidence>